<evidence type="ECO:0000313" key="1">
    <source>
        <dbReference type="EMBL" id="OTY16900.1"/>
    </source>
</evidence>
<name>A0A243AEH1_BACTU</name>
<protein>
    <submittedName>
        <fullName evidence="1">Transposase</fullName>
    </submittedName>
</protein>
<accession>A0A243AEH1</accession>
<proteinExistence type="predicted"/>
<gene>
    <name evidence="1" type="ORF">BK732_13615</name>
</gene>
<sequence>MVVISKTFISSQLCLNCIYQNKDVENLNPCECDCPSCSTHNDRDVSAGLNLKNEAIPLLTTGIA</sequence>
<dbReference type="AlphaFoldDB" id="A0A243AEH1"/>
<comment type="caution">
    <text evidence="1">The sequence shown here is derived from an EMBL/GenBank/DDBJ whole genome shotgun (WGS) entry which is preliminary data.</text>
</comment>
<evidence type="ECO:0000313" key="2">
    <source>
        <dbReference type="Proteomes" id="UP000194860"/>
    </source>
</evidence>
<dbReference type="Proteomes" id="UP000194860">
    <property type="component" value="Unassembled WGS sequence"/>
</dbReference>
<organism evidence="1 2">
    <name type="scientific">Bacillus thuringiensis serovar navarrensis</name>
    <dbReference type="NCBI Taxonomy" id="339658"/>
    <lineage>
        <taxon>Bacteria</taxon>
        <taxon>Bacillati</taxon>
        <taxon>Bacillota</taxon>
        <taxon>Bacilli</taxon>
        <taxon>Bacillales</taxon>
        <taxon>Bacillaceae</taxon>
        <taxon>Bacillus</taxon>
        <taxon>Bacillus cereus group</taxon>
    </lineage>
</organism>
<dbReference type="EMBL" id="NFDG01000116">
    <property type="protein sequence ID" value="OTY16900.1"/>
    <property type="molecule type" value="Genomic_DNA"/>
</dbReference>
<reference evidence="1 2" key="1">
    <citation type="submission" date="2016-10" db="EMBL/GenBank/DDBJ databases">
        <title>Comparative genomics of Bacillus thuringiensis reveals a path to pathogens against multiple invertebrate hosts.</title>
        <authorList>
            <person name="Zheng J."/>
            <person name="Gao Q."/>
            <person name="Liu H."/>
            <person name="Peng D."/>
            <person name="Ruan L."/>
            <person name="Sun M."/>
        </authorList>
    </citation>
    <scope>NUCLEOTIDE SEQUENCE [LARGE SCALE GENOMIC DNA]</scope>
    <source>
        <strain evidence="1">BGSC 4BM1</strain>
    </source>
</reference>